<keyword evidence="1" id="KW-0812">Transmembrane</keyword>
<evidence type="ECO:0000313" key="3">
    <source>
        <dbReference type="Proteomes" id="UP000465810"/>
    </source>
</evidence>
<keyword evidence="1" id="KW-0472">Membrane</keyword>
<dbReference type="AlphaFoldDB" id="A0A7X4GE60"/>
<sequence length="216" mass="23320">MLVIRRFAVFAHRLRQDVRGVSFMEFALILPIVIAMGFYGAEMAYMATVNMQVGQIASSVADNASRLGQTDNSAVTPTVSETQVDSILTGALIEGAGIKFESTGRVILSSLEVDPSTGRQYIHWQRCRGSLKIQSKYGATGAGLTGSRLSGMGNPQITASAGSAVMFVEVYYTYQPIFGTMFVRSTNFRRESAFIIRDDRNLTPGVTGGTTKSSCS</sequence>
<proteinExistence type="predicted"/>
<accession>A0A7X4GE60</accession>
<keyword evidence="1" id="KW-1133">Transmembrane helix</keyword>
<comment type="caution">
    <text evidence="2">The sequence shown here is derived from an EMBL/GenBank/DDBJ whole genome shotgun (WGS) entry which is preliminary data.</text>
</comment>
<keyword evidence="3" id="KW-1185">Reference proteome</keyword>
<name>A0A7X4GE60_9SPHN</name>
<organism evidence="2 3">
    <name type="scientific">Novosphingobium silvae</name>
    <dbReference type="NCBI Taxonomy" id="2692619"/>
    <lineage>
        <taxon>Bacteria</taxon>
        <taxon>Pseudomonadati</taxon>
        <taxon>Pseudomonadota</taxon>
        <taxon>Alphaproteobacteria</taxon>
        <taxon>Sphingomonadales</taxon>
        <taxon>Sphingomonadaceae</taxon>
        <taxon>Novosphingobium</taxon>
    </lineage>
</organism>
<evidence type="ECO:0000256" key="1">
    <source>
        <dbReference type="SAM" id="Phobius"/>
    </source>
</evidence>
<feature type="transmembrane region" description="Helical" evidence="1">
    <location>
        <begin position="21"/>
        <end position="41"/>
    </location>
</feature>
<dbReference type="EMBL" id="WVTD01000002">
    <property type="protein sequence ID" value="MYL96987.1"/>
    <property type="molecule type" value="Genomic_DNA"/>
</dbReference>
<gene>
    <name evidence="2" type="ORF">GR702_04250</name>
</gene>
<dbReference type="Proteomes" id="UP000465810">
    <property type="component" value="Unassembled WGS sequence"/>
</dbReference>
<reference evidence="2 3" key="1">
    <citation type="submission" date="2019-12" db="EMBL/GenBank/DDBJ databases">
        <authorList>
            <person name="Feng G."/>
            <person name="Zhu H."/>
        </authorList>
    </citation>
    <scope>NUCLEOTIDE SEQUENCE [LARGE SCALE GENOMIC DNA]</scope>
    <source>
        <strain evidence="2 3">FGD1</strain>
    </source>
</reference>
<protein>
    <submittedName>
        <fullName evidence="2">Pilus assembly protein TadE</fullName>
    </submittedName>
</protein>
<evidence type="ECO:0000313" key="2">
    <source>
        <dbReference type="EMBL" id="MYL96987.1"/>
    </source>
</evidence>